<dbReference type="Proteomes" id="UP001732700">
    <property type="component" value="Chromosome 6A"/>
</dbReference>
<organism evidence="1 2">
    <name type="scientific">Avena sativa</name>
    <name type="common">Oat</name>
    <dbReference type="NCBI Taxonomy" id="4498"/>
    <lineage>
        <taxon>Eukaryota</taxon>
        <taxon>Viridiplantae</taxon>
        <taxon>Streptophyta</taxon>
        <taxon>Embryophyta</taxon>
        <taxon>Tracheophyta</taxon>
        <taxon>Spermatophyta</taxon>
        <taxon>Magnoliopsida</taxon>
        <taxon>Liliopsida</taxon>
        <taxon>Poales</taxon>
        <taxon>Poaceae</taxon>
        <taxon>BOP clade</taxon>
        <taxon>Pooideae</taxon>
        <taxon>Poodae</taxon>
        <taxon>Poeae</taxon>
        <taxon>Poeae Chloroplast Group 1 (Aveneae type)</taxon>
        <taxon>Aveninae</taxon>
        <taxon>Avena</taxon>
    </lineage>
</organism>
<sequence length="208" mass="22990">MYHLSNAFHLVANVDESSGLNWSTRYNIIEGIGYGLCHLHEQNDKPIIHLDLKPANILLDDNLVPKITDFGLSRLGQLQTICTSSCVGTFGYMAPELLYGGTITSKLDIFSFGVIIMEIITGHRDYPGLAGTSSDEFIELSLQKWRNVLQRSPGHGSLEMDCAQIKRCINAGLICVNPDRTKRPPIAEIIRMIQGSESIDCETGNEVP</sequence>
<evidence type="ECO:0000313" key="1">
    <source>
        <dbReference type="EnsemblPlants" id="AVESA.00010b.r2.6AG1074000.1.CDS"/>
    </source>
</evidence>
<dbReference type="EnsemblPlants" id="AVESA.00010b.r2.6AG1074000.1">
    <property type="protein sequence ID" value="AVESA.00010b.r2.6AG1074000.1.CDS"/>
    <property type="gene ID" value="AVESA.00010b.r2.6AG1074000"/>
</dbReference>
<accession>A0ACD5Z3S9</accession>
<evidence type="ECO:0000313" key="2">
    <source>
        <dbReference type="Proteomes" id="UP001732700"/>
    </source>
</evidence>
<protein>
    <submittedName>
        <fullName evidence="1">Uncharacterized protein</fullName>
    </submittedName>
</protein>
<name>A0ACD5Z3S9_AVESA</name>
<reference evidence="1" key="2">
    <citation type="submission" date="2025-09" db="UniProtKB">
        <authorList>
            <consortium name="EnsemblPlants"/>
        </authorList>
    </citation>
    <scope>IDENTIFICATION</scope>
</reference>
<reference evidence="1" key="1">
    <citation type="submission" date="2021-05" db="EMBL/GenBank/DDBJ databases">
        <authorList>
            <person name="Scholz U."/>
            <person name="Mascher M."/>
            <person name="Fiebig A."/>
        </authorList>
    </citation>
    <scope>NUCLEOTIDE SEQUENCE [LARGE SCALE GENOMIC DNA]</scope>
</reference>
<proteinExistence type="predicted"/>
<keyword evidence="2" id="KW-1185">Reference proteome</keyword>